<accession>A0ABS0CNP8</accession>
<evidence type="ECO:0000313" key="1">
    <source>
        <dbReference type="EMBL" id="MBF6298246.1"/>
    </source>
</evidence>
<dbReference type="EMBL" id="JADLQX010000007">
    <property type="protein sequence ID" value="MBF6298246.1"/>
    <property type="molecule type" value="Genomic_DNA"/>
</dbReference>
<evidence type="ECO:0000313" key="2">
    <source>
        <dbReference type="Proteomes" id="UP000702209"/>
    </source>
</evidence>
<reference evidence="1 2" key="1">
    <citation type="submission" date="2020-10" db="EMBL/GenBank/DDBJ databases">
        <title>Identification of Nocardia species via Next-generation sequencing and recognition of intraspecies genetic diversity.</title>
        <authorList>
            <person name="Li P."/>
            <person name="Li P."/>
            <person name="Lu B."/>
        </authorList>
    </citation>
    <scope>NUCLEOTIDE SEQUENCE [LARGE SCALE GENOMIC DNA]</scope>
    <source>
        <strain evidence="1 2">BJ06-0157</strain>
    </source>
</reference>
<organism evidence="1 2">
    <name type="scientific">Nocardia amamiensis</name>
    <dbReference type="NCBI Taxonomy" id="404578"/>
    <lineage>
        <taxon>Bacteria</taxon>
        <taxon>Bacillati</taxon>
        <taxon>Actinomycetota</taxon>
        <taxon>Actinomycetes</taxon>
        <taxon>Mycobacteriales</taxon>
        <taxon>Nocardiaceae</taxon>
        <taxon>Nocardia</taxon>
    </lineage>
</organism>
<sequence length="99" mass="11147">MAEPIVWIVERPLDDEAPVQIAWCTTDQAARKAAAEYWRFVDWEDRTPLQIFPRPMNTTWGIGGSAQPDGFAFDGTEDDARAAGWLDADGNVVEIRRKP</sequence>
<comment type="caution">
    <text evidence="1">The sequence shown here is derived from an EMBL/GenBank/DDBJ whole genome shotgun (WGS) entry which is preliminary data.</text>
</comment>
<gene>
    <name evidence="1" type="ORF">IU459_11910</name>
</gene>
<keyword evidence="2" id="KW-1185">Reference proteome</keyword>
<proteinExistence type="predicted"/>
<dbReference type="RefSeq" id="WP_195129555.1">
    <property type="nucleotide sequence ID" value="NZ_JADLQX010000007.1"/>
</dbReference>
<name>A0ABS0CNP8_9NOCA</name>
<dbReference type="Proteomes" id="UP000702209">
    <property type="component" value="Unassembled WGS sequence"/>
</dbReference>
<protein>
    <submittedName>
        <fullName evidence="1">Uncharacterized protein</fullName>
    </submittedName>
</protein>